<dbReference type="InterPro" id="IPR044946">
    <property type="entry name" value="Restrct_endonuc_typeI_TRD_sf"/>
</dbReference>
<accession>A0A1H2W959</accession>
<dbReference type="GO" id="GO:0003677">
    <property type="term" value="F:DNA binding"/>
    <property type="evidence" value="ECO:0007669"/>
    <property type="project" value="UniProtKB-KW"/>
</dbReference>
<evidence type="ECO:0000313" key="5">
    <source>
        <dbReference type="EMBL" id="SDW76589.1"/>
    </source>
</evidence>
<keyword evidence="3" id="KW-0238">DNA-binding</keyword>
<dbReference type="Gene3D" id="3.90.220.20">
    <property type="entry name" value="DNA methylase specificity domains"/>
    <property type="match status" value="1"/>
</dbReference>
<reference evidence="5 6" key="1">
    <citation type="submission" date="2016-10" db="EMBL/GenBank/DDBJ databases">
        <authorList>
            <person name="de Groot N.N."/>
        </authorList>
    </citation>
    <scope>NUCLEOTIDE SEQUENCE [LARGE SCALE GENOMIC DNA]</scope>
    <source>
        <strain evidence="5 6">Nm110</strain>
    </source>
</reference>
<keyword evidence="2" id="KW-0680">Restriction system</keyword>
<gene>
    <name evidence="5" type="ORF">SAMN05421882_10274</name>
</gene>
<dbReference type="PANTHER" id="PTHR30408">
    <property type="entry name" value="TYPE-1 RESTRICTION ENZYME ECOKI SPECIFICITY PROTEIN"/>
    <property type="match status" value="1"/>
</dbReference>
<sequence length="403" mass="44540">MAGEWQHTTLGKFVSLQRGHDLTESERKPGAVPVMGSAGQNGFHDAALAKGPGIVIGRSGASFGQVHYCLVDYWPHNTALYVTNFHGNDPQFAYYFLKNINFTRYNSGSAQPSLNRNFIYPIEMNVPQIDEQRAIAHILGTLDDKIELNRRMNETLEAIARAIFKSWFVDFDPVRAKASGEPPDSICCRLGLTPDLLALFPDRLVDSELGEIPEGWEVQTVGEVIDRLSIGKKYEQKTVKAAGKVPVLDQGKSGIIGYHDDEPGVAASIDSPVAVFANHTCYMRLIYFPFSAIQNVLPFVGKGVDTIWAFHAAFGKQSFIEYKGHWPDFLIHKIVVPGMKLANGFSRVVHSLLKMAWEKESESNTLGTLRDTLLPKLLSGELRVPKTVGWADEGSPTPASPQN</sequence>
<dbReference type="InterPro" id="IPR000055">
    <property type="entry name" value="Restrct_endonuc_typeI_TRD"/>
</dbReference>
<protein>
    <submittedName>
        <fullName evidence="5">Type I restriction enzyme, S subunit</fullName>
    </submittedName>
</protein>
<comment type="similarity">
    <text evidence="1">Belongs to the type-I restriction system S methylase family.</text>
</comment>
<dbReference type="InterPro" id="IPR052021">
    <property type="entry name" value="Type-I_RS_S_subunit"/>
</dbReference>
<dbReference type="Pfam" id="PF01420">
    <property type="entry name" value="Methylase_S"/>
    <property type="match status" value="1"/>
</dbReference>
<dbReference type="EMBL" id="FNNH01000027">
    <property type="protein sequence ID" value="SDW76589.1"/>
    <property type="molecule type" value="Genomic_DNA"/>
</dbReference>
<evidence type="ECO:0000256" key="2">
    <source>
        <dbReference type="ARBA" id="ARBA00022747"/>
    </source>
</evidence>
<proteinExistence type="inferred from homology"/>
<dbReference type="GO" id="GO:0009307">
    <property type="term" value="P:DNA restriction-modification system"/>
    <property type="evidence" value="ECO:0007669"/>
    <property type="project" value="UniProtKB-KW"/>
</dbReference>
<feature type="domain" description="Type I restriction modification DNA specificity" evidence="4">
    <location>
        <begin position="4"/>
        <end position="157"/>
    </location>
</feature>
<dbReference type="AlphaFoldDB" id="A0A1H2W959"/>
<dbReference type="Gene3D" id="1.10.287.1120">
    <property type="entry name" value="Bipartite methylase S protein"/>
    <property type="match status" value="1"/>
</dbReference>
<dbReference type="PANTHER" id="PTHR30408:SF13">
    <property type="entry name" value="TYPE I RESTRICTION ENZYME HINDI SPECIFICITY SUBUNIT"/>
    <property type="match status" value="1"/>
</dbReference>
<evidence type="ECO:0000313" key="6">
    <source>
        <dbReference type="Proteomes" id="UP000183454"/>
    </source>
</evidence>
<dbReference type="CDD" id="cd17267">
    <property type="entry name" value="RMtype1_S_EcoAO83I-TRD1-CR1_like"/>
    <property type="match status" value="1"/>
</dbReference>
<dbReference type="RefSeq" id="WP_074667318.1">
    <property type="nucleotide sequence ID" value="NZ_FNNH01000027.1"/>
</dbReference>
<evidence type="ECO:0000259" key="4">
    <source>
        <dbReference type="Pfam" id="PF01420"/>
    </source>
</evidence>
<evidence type="ECO:0000256" key="3">
    <source>
        <dbReference type="ARBA" id="ARBA00023125"/>
    </source>
</evidence>
<evidence type="ECO:0000256" key="1">
    <source>
        <dbReference type="ARBA" id="ARBA00010923"/>
    </source>
</evidence>
<dbReference type="SUPFAM" id="SSF116734">
    <property type="entry name" value="DNA methylase specificity domain"/>
    <property type="match status" value="2"/>
</dbReference>
<name>A0A1H2W959_9PROT</name>
<dbReference type="Proteomes" id="UP000183454">
    <property type="component" value="Unassembled WGS sequence"/>
</dbReference>
<organism evidence="5 6">
    <name type="scientific">Nitrosomonas communis</name>
    <dbReference type="NCBI Taxonomy" id="44574"/>
    <lineage>
        <taxon>Bacteria</taxon>
        <taxon>Pseudomonadati</taxon>
        <taxon>Pseudomonadota</taxon>
        <taxon>Betaproteobacteria</taxon>
        <taxon>Nitrosomonadales</taxon>
        <taxon>Nitrosomonadaceae</taxon>
        <taxon>Nitrosomonas</taxon>
    </lineage>
</organism>